<dbReference type="Gene3D" id="2.70.50.70">
    <property type="match status" value="1"/>
</dbReference>
<feature type="domain" description="CBM1" evidence="17">
    <location>
        <begin position="291"/>
        <end position="328"/>
    </location>
</feature>
<evidence type="ECO:0000256" key="9">
    <source>
        <dbReference type="ARBA" id="ARBA00023033"/>
    </source>
</evidence>
<keyword evidence="6" id="KW-0136">Cellulose degradation</keyword>
<feature type="signal peptide" evidence="16">
    <location>
        <begin position="1"/>
        <end position="19"/>
    </location>
</feature>
<keyword evidence="3" id="KW-0964">Secreted</keyword>
<dbReference type="GO" id="GO:0005576">
    <property type="term" value="C:extracellular region"/>
    <property type="evidence" value="ECO:0007669"/>
    <property type="project" value="UniProtKB-SubCell"/>
</dbReference>
<dbReference type="Pfam" id="PF03443">
    <property type="entry name" value="AA9"/>
    <property type="match status" value="1"/>
</dbReference>
<dbReference type="PROSITE" id="PS51164">
    <property type="entry name" value="CBM1_2"/>
    <property type="match status" value="1"/>
</dbReference>
<dbReference type="GO" id="GO:0030248">
    <property type="term" value="F:cellulose binding"/>
    <property type="evidence" value="ECO:0007669"/>
    <property type="project" value="InterPro"/>
</dbReference>
<dbReference type="PANTHER" id="PTHR33353">
    <property type="entry name" value="PUTATIVE (AFU_ORTHOLOGUE AFUA_1G12560)-RELATED"/>
    <property type="match status" value="1"/>
</dbReference>
<evidence type="ECO:0000256" key="8">
    <source>
        <dbReference type="ARBA" id="ARBA00023008"/>
    </source>
</evidence>
<evidence type="ECO:0000256" key="16">
    <source>
        <dbReference type="SAM" id="SignalP"/>
    </source>
</evidence>
<evidence type="ECO:0000256" key="5">
    <source>
        <dbReference type="ARBA" id="ARBA00022729"/>
    </source>
</evidence>
<dbReference type="PANTHER" id="PTHR33353:SF9">
    <property type="entry name" value="ENDOGLUCANASE II"/>
    <property type="match status" value="1"/>
</dbReference>
<keyword evidence="4" id="KW-0479">Metal-binding</keyword>
<dbReference type="SMART" id="SM00236">
    <property type="entry name" value="fCBD"/>
    <property type="match status" value="1"/>
</dbReference>
<dbReference type="GO" id="GO:0046872">
    <property type="term" value="F:metal ion binding"/>
    <property type="evidence" value="ECO:0007669"/>
    <property type="project" value="UniProtKB-KW"/>
</dbReference>
<dbReference type="CDD" id="cd21175">
    <property type="entry name" value="LPMO_AA9"/>
    <property type="match status" value="1"/>
</dbReference>
<keyword evidence="5 16" id="KW-0732">Signal</keyword>
<comment type="cofactor">
    <cofactor evidence="1">
        <name>Cu(2+)</name>
        <dbReference type="ChEBI" id="CHEBI:29036"/>
    </cofactor>
</comment>
<reference evidence="18" key="2">
    <citation type="submission" date="2023-06" db="EMBL/GenBank/DDBJ databases">
        <authorList>
            <consortium name="Lawrence Berkeley National Laboratory"/>
            <person name="Haridas S."/>
            <person name="Hensen N."/>
            <person name="Bonometti L."/>
            <person name="Westerberg I."/>
            <person name="Brannstrom I.O."/>
            <person name="Guillou S."/>
            <person name="Cros-Aarteil S."/>
            <person name="Calhoun S."/>
            <person name="Kuo A."/>
            <person name="Mondo S."/>
            <person name="Pangilinan J."/>
            <person name="Riley R."/>
            <person name="LaButti K."/>
            <person name="Andreopoulos B."/>
            <person name="Lipzen A."/>
            <person name="Chen C."/>
            <person name="Yanf M."/>
            <person name="Daum C."/>
            <person name="Ng V."/>
            <person name="Clum A."/>
            <person name="Steindorff A."/>
            <person name="Ohm R."/>
            <person name="Martin F."/>
            <person name="Silar P."/>
            <person name="Natvig D."/>
            <person name="Lalanne C."/>
            <person name="Gautier V."/>
            <person name="Ament-velasquez S.L."/>
            <person name="Kruys A."/>
            <person name="Hutchinson M.I."/>
            <person name="Powell A.J."/>
            <person name="Barry K."/>
            <person name="Miller A.N."/>
            <person name="Grigoriev I.V."/>
            <person name="Debuchy R."/>
            <person name="Gladieux P."/>
            <person name="Thoren M.H."/>
            <person name="Johannesson H."/>
        </authorList>
    </citation>
    <scope>NUCLEOTIDE SEQUENCE</scope>
    <source>
        <strain evidence="18">CBS 232.78</strain>
    </source>
</reference>
<dbReference type="AlphaFoldDB" id="A0AAE0K1Z1"/>
<name>A0AAE0K1Z1_9PEZI</name>
<keyword evidence="19" id="KW-1185">Reference proteome</keyword>
<dbReference type="EMBL" id="JAULSW010000010">
    <property type="protein sequence ID" value="KAK3368526.1"/>
    <property type="molecule type" value="Genomic_DNA"/>
</dbReference>
<evidence type="ECO:0000313" key="19">
    <source>
        <dbReference type="Proteomes" id="UP001285441"/>
    </source>
</evidence>
<keyword evidence="7" id="KW-0560">Oxidoreductase</keyword>
<evidence type="ECO:0000256" key="3">
    <source>
        <dbReference type="ARBA" id="ARBA00022525"/>
    </source>
</evidence>
<comment type="catalytic activity">
    <reaction evidence="14">
        <text>[(1-&gt;4)-beta-D-glucosyl]n+m + reduced acceptor + O2 = 4-dehydro-beta-D-glucosyl-[(1-&gt;4)-beta-D-glucosyl]n-1 + [(1-&gt;4)-beta-D-glucosyl]m + acceptor + H2O.</text>
        <dbReference type="EC" id="1.14.99.56"/>
    </reaction>
</comment>
<dbReference type="InterPro" id="IPR035971">
    <property type="entry name" value="CBD_sf"/>
</dbReference>
<comment type="caution">
    <text evidence="18">The sequence shown here is derived from an EMBL/GenBank/DDBJ whole genome shotgun (WGS) entry which is preliminary data.</text>
</comment>
<evidence type="ECO:0000256" key="14">
    <source>
        <dbReference type="ARBA" id="ARBA00045077"/>
    </source>
</evidence>
<keyword evidence="8" id="KW-0186">Copper</keyword>
<accession>A0AAE0K1Z1</accession>
<evidence type="ECO:0000256" key="12">
    <source>
        <dbReference type="ARBA" id="ARBA00023326"/>
    </source>
</evidence>
<proteinExistence type="inferred from homology"/>
<evidence type="ECO:0000259" key="17">
    <source>
        <dbReference type="PROSITE" id="PS51164"/>
    </source>
</evidence>
<dbReference type="InterPro" id="IPR000254">
    <property type="entry name" value="CBD"/>
</dbReference>
<keyword evidence="18" id="KW-0378">Hydrolase</keyword>
<feature type="chain" id="PRO_5041973886" description="lytic cellulose monooxygenase (C4-dehydrogenating)" evidence="16">
    <location>
        <begin position="20"/>
        <end position="328"/>
    </location>
</feature>
<evidence type="ECO:0000256" key="1">
    <source>
        <dbReference type="ARBA" id="ARBA00001973"/>
    </source>
</evidence>
<dbReference type="Pfam" id="PF00734">
    <property type="entry name" value="CBM_1"/>
    <property type="match status" value="1"/>
</dbReference>
<dbReference type="GO" id="GO:0004497">
    <property type="term" value="F:monooxygenase activity"/>
    <property type="evidence" value="ECO:0007669"/>
    <property type="project" value="UniProtKB-KW"/>
</dbReference>
<evidence type="ECO:0000256" key="10">
    <source>
        <dbReference type="ARBA" id="ARBA00023157"/>
    </source>
</evidence>
<sequence length="328" mass="32615">MKSLSFAAIAALCAQNAAAHALFQALWVDGADFGSQCARTPTSNSPVTNVASNDLRCNAGSARPAAKCSVKAGSTVTIEMHQQPNDRTCTSEAIGGAHYGPVLAYMSKVSDAVTADGSTGWFKVFQDSWAKNPAGASGDDDFWGVKDLNKCCGKMNVKIPADLAPGDYLLRAEVIALHSAGSAGGAQLYMTCYQISVSGTGTASPPTVLFPGAYKATDPGIQVNIHAALATYVAPGPTVYAGGSTKTAGGACAACESTCTAGSGPVATASAVSTSAAASATGGAGGGVSGCTVAKYGQCGGNGYTGCTNCGSGATCKDVSAPYYSQCQ</sequence>
<evidence type="ECO:0000256" key="2">
    <source>
        <dbReference type="ARBA" id="ARBA00004613"/>
    </source>
</evidence>
<evidence type="ECO:0000313" key="18">
    <source>
        <dbReference type="EMBL" id="KAK3368526.1"/>
    </source>
</evidence>
<comment type="subcellular location">
    <subcellularLocation>
        <location evidence="2">Secreted</location>
    </subcellularLocation>
</comment>
<comment type="similarity">
    <text evidence="13">Belongs to the polysaccharide monooxygenase AA9 family.</text>
</comment>
<keyword evidence="11" id="KW-0119">Carbohydrate metabolism</keyword>
<organism evidence="18 19">
    <name type="scientific">Podospora didyma</name>
    <dbReference type="NCBI Taxonomy" id="330526"/>
    <lineage>
        <taxon>Eukaryota</taxon>
        <taxon>Fungi</taxon>
        <taxon>Dikarya</taxon>
        <taxon>Ascomycota</taxon>
        <taxon>Pezizomycotina</taxon>
        <taxon>Sordariomycetes</taxon>
        <taxon>Sordariomycetidae</taxon>
        <taxon>Sordariales</taxon>
        <taxon>Podosporaceae</taxon>
        <taxon>Podospora</taxon>
    </lineage>
</organism>
<protein>
    <recommendedName>
        <fullName evidence="15">lytic cellulose monooxygenase (C4-dehydrogenating)</fullName>
        <ecNumber evidence="15">1.14.99.56</ecNumber>
    </recommendedName>
</protein>
<reference evidence="18" key="1">
    <citation type="journal article" date="2023" name="Mol. Phylogenet. Evol.">
        <title>Genome-scale phylogeny and comparative genomics of the fungal order Sordariales.</title>
        <authorList>
            <person name="Hensen N."/>
            <person name="Bonometti L."/>
            <person name="Westerberg I."/>
            <person name="Brannstrom I.O."/>
            <person name="Guillou S."/>
            <person name="Cros-Aarteil S."/>
            <person name="Calhoun S."/>
            <person name="Haridas S."/>
            <person name="Kuo A."/>
            <person name="Mondo S."/>
            <person name="Pangilinan J."/>
            <person name="Riley R."/>
            <person name="LaButti K."/>
            <person name="Andreopoulos B."/>
            <person name="Lipzen A."/>
            <person name="Chen C."/>
            <person name="Yan M."/>
            <person name="Daum C."/>
            <person name="Ng V."/>
            <person name="Clum A."/>
            <person name="Steindorff A."/>
            <person name="Ohm R.A."/>
            <person name="Martin F."/>
            <person name="Silar P."/>
            <person name="Natvig D.O."/>
            <person name="Lalanne C."/>
            <person name="Gautier V."/>
            <person name="Ament-Velasquez S.L."/>
            <person name="Kruys A."/>
            <person name="Hutchinson M.I."/>
            <person name="Powell A.J."/>
            <person name="Barry K."/>
            <person name="Miller A.N."/>
            <person name="Grigoriev I.V."/>
            <person name="Debuchy R."/>
            <person name="Gladieux P."/>
            <person name="Hiltunen Thoren M."/>
            <person name="Johannesson H."/>
        </authorList>
    </citation>
    <scope>NUCLEOTIDE SEQUENCE</scope>
    <source>
        <strain evidence="18">CBS 232.78</strain>
    </source>
</reference>
<evidence type="ECO:0000256" key="11">
    <source>
        <dbReference type="ARBA" id="ARBA00023277"/>
    </source>
</evidence>
<keyword evidence="9" id="KW-0503">Monooxygenase</keyword>
<dbReference type="InterPro" id="IPR049892">
    <property type="entry name" value="AA9"/>
</dbReference>
<dbReference type="SUPFAM" id="SSF57180">
    <property type="entry name" value="Cellulose-binding domain"/>
    <property type="match status" value="1"/>
</dbReference>
<keyword evidence="12" id="KW-0624">Polysaccharide degradation</keyword>
<dbReference type="InterPro" id="IPR005103">
    <property type="entry name" value="AA9_LPMO"/>
</dbReference>
<evidence type="ECO:0000256" key="13">
    <source>
        <dbReference type="ARBA" id="ARBA00044502"/>
    </source>
</evidence>
<evidence type="ECO:0000256" key="4">
    <source>
        <dbReference type="ARBA" id="ARBA00022723"/>
    </source>
</evidence>
<keyword evidence="10" id="KW-1015">Disulfide bond</keyword>
<dbReference type="Proteomes" id="UP001285441">
    <property type="component" value="Unassembled WGS sequence"/>
</dbReference>
<evidence type="ECO:0000256" key="7">
    <source>
        <dbReference type="ARBA" id="ARBA00023002"/>
    </source>
</evidence>
<dbReference type="GO" id="GO:0016787">
    <property type="term" value="F:hydrolase activity"/>
    <property type="evidence" value="ECO:0007669"/>
    <property type="project" value="UniProtKB-KW"/>
</dbReference>
<dbReference type="EC" id="1.14.99.56" evidence="15"/>
<gene>
    <name evidence="18" type="ORF">B0H63DRAFT_77198</name>
</gene>
<evidence type="ECO:0000256" key="15">
    <source>
        <dbReference type="ARBA" id="ARBA00047174"/>
    </source>
</evidence>
<evidence type="ECO:0000256" key="6">
    <source>
        <dbReference type="ARBA" id="ARBA00023001"/>
    </source>
</evidence>
<dbReference type="GO" id="GO:0030245">
    <property type="term" value="P:cellulose catabolic process"/>
    <property type="evidence" value="ECO:0007669"/>
    <property type="project" value="UniProtKB-KW"/>
</dbReference>